<dbReference type="Proteomes" id="UP001057402">
    <property type="component" value="Chromosome 8"/>
</dbReference>
<keyword evidence="2" id="KW-1185">Reference proteome</keyword>
<name>A0ACB9N6C9_9MYRT</name>
<dbReference type="EMBL" id="CM042887">
    <property type="protein sequence ID" value="KAI4331608.1"/>
    <property type="molecule type" value="Genomic_DNA"/>
</dbReference>
<proteinExistence type="predicted"/>
<evidence type="ECO:0000313" key="1">
    <source>
        <dbReference type="EMBL" id="KAI4331608.1"/>
    </source>
</evidence>
<protein>
    <submittedName>
        <fullName evidence="1">Uncharacterized protein</fullName>
    </submittedName>
</protein>
<gene>
    <name evidence="1" type="ORF">MLD38_029783</name>
</gene>
<organism evidence="1 2">
    <name type="scientific">Melastoma candidum</name>
    <dbReference type="NCBI Taxonomy" id="119954"/>
    <lineage>
        <taxon>Eukaryota</taxon>
        <taxon>Viridiplantae</taxon>
        <taxon>Streptophyta</taxon>
        <taxon>Embryophyta</taxon>
        <taxon>Tracheophyta</taxon>
        <taxon>Spermatophyta</taxon>
        <taxon>Magnoliopsida</taxon>
        <taxon>eudicotyledons</taxon>
        <taxon>Gunneridae</taxon>
        <taxon>Pentapetalae</taxon>
        <taxon>rosids</taxon>
        <taxon>malvids</taxon>
        <taxon>Myrtales</taxon>
        <taxon>Melastomataceae</taxon>
        <taxon>Melastomatoideae</taxon>
        <taxon>Melastomateae</taxon>
        <taxon>Melastoma</taxon>
    </lineage>
</organism>
<evidence type="ECO:0000313" key="2">
    <source>
        <dbReference type="Proteomes" id="UP001057402"/>
    </source>
</evidence>
<sequence length="112" mass="12076">MFVVEFDTVNGYNSNADYKGNHMGINVNGMKSVATEPAGYYKDGGANNKEIPLESGQPIQAWIDYDGESQLVNVTIAPISEAKPVMPLLSEKVKLTSILLEDMYAGFLAATG</sequence>
<accession>A0ACB9N6C9</accession>
<comment type="caution">
    <text evidence="1">The sequence shown here is derived from an EMBL/GenBank/DDBJ whole genome shotgun (WGS) entry which is preliminary data.</text>
</comment>
<reference evidence="2" key="1">
    <citation type="journal article" date="2023" name="Front. Plant Sci.">
        <title>Chromosomal-level genome assembly of Melastoma candidum provides insights into trichome evolution.</title>
        <authorList>
            <person name="Zhong Y."/>
            <person name="Wu W."/>
            <person name="Sun C."/>
            <person name="Zou P."/>
            <person name="Liu Y."/>
            <person name="Dai S."/>
            <person name="Zhou R."/>
        </authorList>
    </citation>
    <scope>NUCLEOTIDE SEQUENCE [LARGE SCALE GENOMIC DNA]</scope>
</reference>